<feature type="region of interest" description="Disordered" evidence="1">
    <location>
        <begin position="29"/>
        <end position="51"/>
    </location>
</feature>
<proteinExistence type="predicted"/>
<evidence type="ECO:0000313" key="4">
    <source>
        <dbReference type="Proteomes" id="UP000049685"/>
    </source>
</evidence>
<dbReference type="Proteomes" id="UP000049685">
    <property type="component" value="Unassembled WGS sequence"/>
</dbReference>
<comment type="caution">
    <text evidence="3">The sequence shown here is derived from an EMBL/GenBank/DDBJ whole genome shotgun (WGS) entry which is preliminary data.</text>
</comment>
<dbReference type="EMBL" id="CDNY01000003">
    <property type="protein sequence ID" value="CEO32939.1"/>
    <property type="molecule type" value="Genomic_DNA"/>
</dbReference>
<dbReference type="PROSITE" id="PS51257">
    <property type="entry name" value="PROKAR_LIPOPROTEIN"/>
    <property type="match status" value="1"/>
</dbReference>
<name>A0A9P1KZH1_PARSO</name>
<accession>A0A9P1KZH1</accession>
<gene>
    <name evidence="3" type="ORF">UMC4404_09191</name>
</gene>
<feature type="compositionally biased region" description="Basic and acidic residues" evidence="1">
    <location>
        <begin position="41"/>
        <end position="51"/>
    </location>
</feature>
<reference evidence="4" key="1">
    <citation type="submission" date="2015-01" db="EMBL/GenBank/DDBJ databases">
        <authorList>
            <person name="Aslett A.Martin."/>
            <person name="De Silva Nishadi"/>
        </authorList>
    </citation>
    <scope>NUCLEOTIDE SEQUENCE [LARGE SCALE GENOMIC DNA]</scope>
    <source>
        <strain evidence="4">UMC4404</strain>
    </source>
</reference>
<evidence type="ECO:0000256" key="1">
    <source>
        <dbReference type="SAM" id="MobiDB-lite"/>
    </source>
</evidence>
<keyword evidence="2" id="KW-0732">Signal</keyword>
<organism evidence="3 4">
    <name type="scientific">Paraclostridium sordellii</name>
    <name type="common">Clostridium sordellii</name>
    <dbReference type="NCBI Taxonomy" id="1505"/>
    <lineage>
        <taxon>Bacteria</taxon>
        <taxon>Bacillati</taxon>
        <taxon>Bacillota</taxon>
        <taxon>Clostridia</taxon>
        <taxon>Peptostreptococcales</taxon>
        <taxon>Peptostreptococcaceae</taxon>
        <taxon>Paraclostridium</taxon>
    </lineage>
</organism>
<dbReference type="AlphaFoldDB" id="A0A9P1KZH1"/>
<feature type="signal peptide" evidence="2">
    <location>
        <begin position="1"/>
        <end position="22"/>
    </location>
</feature>
<protein>
    <submittedName>
        <fullName evidence="3">Cell wall binding repeat-containing protein</fullName>
    </submittedName>
</protein>
<evidence type="ECO:0000256" key="2">
    <source>
        <dbReference type="SAM" id="SignalP"/>
    </source>
</evidence>
<dbReference type="RefSeq" id="WP_057540122.1">
    <property type="nucleotide sequence ID" value="NZ_CDNY01000003.1"/>
</dbReference>
<feature type="chain" id="PRO_5040145492" evidence="2">
    <location>
        <begin position="23"/>
        <end position="163"/>
    </location>
</feature>
<sequence>MKINKKILNLILVGVASMSLVACSSQESKKVDSGKATPTEQSKEQDSNITKSDEKKEDIVLVDDSLIKAVVTEKKADTFGAGYVVKIENKSDKKIIVQTRDTSINGTMEDAMFSLDIMPGKTANGIIQFMNIKKLDELKNLEGKLVVINENYEELQSYDIKID</sequence>
<evidence type="ECO:0000313" key="3">
    <source>
        <dbReference type="EMBL" id="CEO32939.1"/>
    </source>
</evidence>